<protein>
    <submittedName>
        <fullName evidence="2">Uncharacterized protein</fullName>
    </submittedName>
</protein>
<evidence type="ECO:0000313" key="3">
    <source>
        <dbReference type="Proteomes" id="UP000323046"/>
    </source>
</evidence>
<keyword evidence="1" id="KW-1133">Transmembrane helix</keyword>
<keyword evidence="3" id="KW-1185">Reference proteome</keyword>
<dbReference type="OrthoDB" id="3874017at2"/>
<name>A0A5P2BMS9_STRVZ</name>
<dbReference type="EMBL" id="CP029193">
    <property type="protein sequence ID" value="QES31755.1"/>
    <property type="molecule type" value="Genomic_DNA"/>
</dbReference>
<keyword evidence="1" id="KW-0472">Membrane</keyword>
<gene>
    <name evidence="2" type="ORF">DEJ47_25920</name>
</gene>
<evidence type="ECO:0000313" key="2">
    <source>
        <dbReference type="EMBL" id="QES31755.1"/>
    </source>
</evidence>
<keyword evidence="1" id="KW-0812">Transmembrane</keyword>
<evidence type="ECO:0000256" key="1">
    <source>
        <dbReference type="SAM" id="Phobius"/>
    </source>
</evidence>
<feature type="transmembrane region" description="Helical" evidence="1">
    <location>
        <begin position="18"/>
        <end position="38"/>
    </location>
</feature>
<proteinExistence type="predicted"/>
<dbReference type="AlphaFoldDB" id="A0A5P2BMS9"/>
<dbReference type="Proteomes" id="UP000323046">
    <property type="component" value="Chromosome"/>
</dbReference>
<sequence length="84" mass="8641">MLGTVSAGVGVVGWRPGIWLGVGLLVVAVLATWILHLAGWGKPPIPRGLDQRGFSARDLTARAGHANCVGCRLAGRSVRGAEAS</sequence>
<reference evidence="2 3" key="1">
    <citation type="submission" date="2018-05" db="EMBL/GenBank/DDBJ databases">
        <title>Streptomyces venezuelae.</title>
        <authorList>
            <person name="Kim W."/>
            <person name="Lee N."/>
            <person name="Cho B.-K."/>
        </authorList>
    </citation>
    <scope>NUCLEOTIDE SEQUENCE [LARGE SCALE GENOMIC DNA]</scope>
    <source>
        <strain evidence="2 3">ATCC 14583</strain>
    </source>
</reference>
<accession>A0A5P2BMS9</accession>
<organism evidence="2 3">
    <name type="scientific">Streptomyces venezuelae</name>
    <dbReference type="NCBI Taxonomy" id="54571"/>
    <lineage>
        <taxon>Bacteria</taxon>
        <taxon>Bacillati</taxon>
        <taxon>Actinomycetota</taxon>
        <taxon>Actinomycetes</taxon>
        <taxon>Kitasatosporales</taxon>
        <taxon>Streptomycetaceae</taxon>
        <taxon>Streptomyces</taxon>
    </lineage>
</organism>